<accession>A0ABS1U2C3</accession>
<keyword evidence="4" id="KW-1185">Reference proteome</keyword>
<dbReference type="RefSeq" id="WP_202832086.1">
    <property type="nucleotide sequence ID" value="NZ_JAETWB010000004.1"/>
</dbReference>
<dbReference type="Proteomes" id="UP000660885">
    <property type="component" value="Unassembled WGS sequence"/>
</dbReference>
<feature type="signal peptide" evidence="2">
    <location>
        <begin position="1"/>
        <end position="22"/>
    </location>
</feature>
<evidence type="ECO:0000313" key="3">
    <source>
        <dbReference type="EMBL" id="MBL6078816.1"/>
    </source>
</evidence>
<feature type="compositionally biased region" description="Low complexity" evidence="1">
    <location>
        <begin position="116"/>
        <end position="132"/>
    </location>
</feature>
<organism evidence="3 4">
    <name type="scientific">Belnapia arida</name>
    <dbReference type="NCBI Taxonomy" id="2804533"/>
    <lineage>
        <taxon>Bacteria</taxon>
        <taxon>Pseudomonadati</taxon>
        <taxon>Pseudomonadota</taxon>
        <taxon>Alphaproteobacteria</taxon>
        <taxon>Acetobacterales</taxon>
        <taxon>Roseomonadaceae</taxon>
        <taxon>Belnapia</taxon>
    </lineage>
</organism>
<evidence type="ECO:0000256" key="1">
    <source>
        <dbReference type="SAM" id="MobiDB-lite"/>
    </source>
</evidence>
<protein>
    <recommendedName>
        <fullName evidence="5">Secreted protein</fullName>
    </recommendedName>
</protein>
<evidence type="ECO:0008006" key="5">
    <source>
        <dbReference type="Google" id="ProtNLM"/>
    </source>
</evidence>
<evidence type="ECO:0000313" key="4">
    <source>
        <dbReference type="Proteomes" id="UP000660885"/>
    </source>
</evidence>
<name>A0ABS1U2C3_9PROT</name>
<gene>
    <name evidence="3" type="ORF">JMJ56_12425</name>
</gene>
<evidence type="ECO:0000256" key="2">
    <source>
        <dbReference type="SAM" id="SignalP"/>
    </source>
</evidence>
<sequence>MLRRAVLVAVLGFMAWVGPGQAQSSDPSFRVVNNTPNVVNEVYASPTSERSWGQDRLGDQVIAPGANWIIRMPADGNCTFDIRIVYQGGTAEERRNVNTCAMTDLVLGQPGGPAPRTQRNQQQGSTQQGNPSFNLVNQSGRVIEEFYASPSSQQNWGPDRLGDDVVQQGATFAVRLPQGECNYDIRVVFAGGQSQERRNVNACSLTNYTVR</sequence>
<dbReference type="EMBL" id="JAETWB010000004">
    <property type="protein sequence ID" value="MBL6078816.1"/>
    <property type="molecule type" value="Genomic_DNA"/>
</dbReference>
<feature type="chain" id="PRO_5045716487" description="Secreted protein" evidence="2">
    <location>
        <begin position="23"/>
        <end position="211"/>
    </location>
</feature>
<reference evidence="3 4" key="1">
    <citation type="submission" date="2021-01" db="EMBL/GenBank/DDBJ databases">
        <title>Belnapia mucosa sp. nov. and Belnapia arida sp. nov., isolated from the Tabernas Desert (Almeria, Spain).</title>
        <authorList>
            <person name="Molina-Menor E."/>
            <person name="Vidal-Verdu A."/>
            <person name="Calonge A."/>
            <person name="Satari L."/>
            <person name="Pereto J."/>
            <person name="Porcar M."/>
        </authorList>
    </citation>
    <scope>NUCLEOTIDE SEQUENCE [LARGE SCALE GENOMIC DNA]</scope>
    <source>
        <strain evidence="3 4">T18</strain>
    </source>
</reference>
<comment type="caution">
    <text evidence="3">The sequence shown here is derived from an EMBL/GenBank/DDBJ whole genome shotgun (WGS) entry which is preliminary data.</text>
</comment>
<feature type="region of interest" description="Disordered" evidence="1">
    <location>
        <begin position="106"/>
        <end position="132"/>
    </location>
</feature>
<keyword evidence="2" id="KW-0732">Signal</keyword>
<proteinExistence type="predicted"/>